<dbReference type="InterPro" id="IPR035926">
    <property type="entry name" value="NusB-like_sf"/>
</dbReference>
<evidence type="ECO:0000313" key="16">
    <source>
        <dbReference type="Proteomes" id="UP001438112"/>
    </source>
</evidence>
<keyword evidence="5" id="KW-0698">rRNA processing</keyword>
<dbReference type="Pfam" id="PF01189">
    <property type="entry name" value="Methyltr_RsmB-F"/>
    <property type="match status" value="1"/>
</dbReference>
<dbReference type="InterPro" id="IPR054728">
    <property type="entry name" value="RsmB-like_ferredoxin"/>
</dbReference>
<evidence type="ECO:0000259" key="14">
    <source>
        <dbReference type="PROSITE" id="PS51686"/>
    </source>
</evidence>
<proteinExistence type="inferred from homology"/>
<evidence type="ECO:0000256" key="13">
    <source>
        <dbReference type="PROSITE-ProRule" id="PRU01023"/>
    </source>
</evidence>
<dbReference type="NCBIfam" id="NF011494">
    <property type="entry name" value="PRK14902.1"/>
    <property type="match status" value="1"/>
</dbReference>
<dbReference type="RefSeq" id="WP_053950037.1">
    <property type="nucleotide sequence ID" value="NZ_BAABVV010000037.1"/>
</dbReference>
<dbReference type="PANTHER" id="PTHR22807">
    <property type="entry name" value="NOP2 YEAST -RELATED NOL1/NOP2/FMU SUN DOMAIN-CONTAINING"/>
    <property type="match status" value="1"/>
</dbReference>
<comment type="catalytic activity">
    <reaction evidence="12">
        <text>cytidine(967) in 16S rRNA + S-adenosyl-L-methionine = 5-methylcytidine(967) in 16S rRNA + S-adenosyl-L-homocysteine + H(+)</text>
        <dbReference type="Rhea" id="RHEA:42748"/>
        <dbReference type="Rhea" id="RHEA-COMP:10219"/>
        <dbReference type="Rhea" id="RHEA-COMP:10220"/>
        <dbReference type="ChEBI" id="CHEBI:15378"/>
        <dbReference type="ChEBI" id="CHEBI:57856"/>
        <dbReference type="ChEBI" id="CHEBI:59789"/>
        <dbReference type="ChEBI" id="CHEBI:74483"/>
        <dbReference type="ChEBI" id="CHEBI:82748"/>
        <dbReference type="EC" id="2.1.1.176"/>
    </reaction>
</comment>
<sequence>MPTSNPRLLAVKTLSKISNGAYSNLQLNQVIENSDLSSKDIGLLTNIVYGVIQHRLTLEYYLNHFLKNADRVDDWVKELLYSAIYQMEYLDRVPDRAVFNESIKIAKKMGHDGIRRLVTGVLHQIQRNGLPDFNEIKDPIEKLSIEYSVSEWIINELIDQLGKDKALSILASINEPSKQSVRFNSKLITKQELVKKLIDEGYEVEDSKLVKSGLILSKKSASYSQTFKDGEMTIQDESAMLPVESMDINSSDNILDACSAPGGKTTQIAEHLNVNDGGHVTALDLHDSRLRQVKKNAKRLSVSDVLSTKACDARKLDDFYEDGSFDQILIDAPCSGIGLIRRKPEIRYEKTINDVNKLASIQIDILNSAAKKLKVGGKLVYSTCTILNQENSDVIDKFLSENSNFKKVPVASKMDVKLSDDYLRIFPDDFNSDGFFVCNLVKTGGE</sequence>
<comment type="caution">
    <text evidence="15">The sequence shown here is derived from an EMBL/GenBank/DDBJ whole genome shotgun (WGS) entry which is preliminary data.</text>
</comment>
<dbReference type="SUPFAM" id="SSF53335">
    <property type="entry name" value="S-adenosyl-L-methionine-dependent methyltransferases"/>
    <property type="match status" value="1"/>
</dbReference>
<dbReference type="Pfam" id="PF01029">
    <property type="entry name" value="NusB"/>
    <property type="match status" value="1"/>
</dbReference>
<evidence type="ECO:0000256" key="12">
    <source>
        <dbReference type="ARBA" id="ARBA00047283"/>
    </source>
</evidence>
<keyword evidence="6 13" id="KW-0489">Methyltransferase</keyword>
<keyword evidence="7 13" id="KW-0808">Transferase</keyword>
<dbReference type="PANTHER" id="PTHR22807:SF53">
    <property type="entry name" value="RIBOSOMAL RNA SMALL SUBUNIT METHYLTRANSFERASE B-RELATED"/>
    <property type="match status" value="1"/>
</dbReference>
<dbReference type="Proteomes" id="UP001438112">
    <property type="component" value="Unassembled WGS sequence"/>
</dbReference>
<evidence type="ECO:0000256" key="1">
    <source>
        <dbReference type="ARBA" id="ARBA00002724"/>
    </source>
</evidence>
<dbReference type="PROSITE" id="PS51686">
    <property type="entry name" value="SAM_MT_RSMB_NOP"/>
    <property type="match status" value="1"/>
</dbReference>
<dbReference type="InterPro" id="IPR023267">
    <property type="entry name" value="RCMT"/>
</dbReference>
<dbReference type="CDD" id="cd02440">
    <property type="entry name" value="AdoMet_MTases"/>
    <property type="match status" value="1"/>
</dbReference>
<feature type="binding site" evidence="13">
    <location>
        <position position="284"/>
    </location>
    <ligand>
        <name>S-adenosyl-L-methionine</name>
        <dbReference type="ChEBI" id="CHEBI:59789"/>
    </ligand>
</feature>
<comment type="subcellular location">
    <subcellularLocation>
        <location evidence="2">Cytoplasm</location>
    </subcellularLocation>
</comment>
<dbReference type="EMBL" id="BAABVV010000037">
    <property type="protein sequence ID" value="GAA6114725.1"/>
    <property type="molecule type" value="Genomic_DNA"/>
</dbReference>
<feature type="binding site" evidence="13">
    <location>
        <position position="312"/>
    </location>
    <ligand>
        <name>S-adenosyl-L-methionine</name>
        <dbReference type="ChEBI" id="CHEBI:59789"/>
    </ligand>
</feature>
<dbReference type="Gene3D" id="3.30.70.1170">
    <property type="entry name" value="Sun protein, domain 3"/>
    <property type="match status" value="1"/>
</dbReference>
<evidence type="ECO:0000256" key="10">
    <source>
        <dbReference type="ARBA" id="ARBA00030399"/>
    </source>
</evidence>
<evidence type="ECO:0000256" key="4">
    <source>
        <dbReference type="ARBA" id="ARBA00022490"/>
    </source>
</evidence>
<keyword evidence="16" id="KW-1185">Reference proteome</keyword>
<gene>
    <name evidence="15" type="primary">rsmB</name>
    <name evidence="15" type="ORF">AP20H10_10880</name>
</gene>
<dbReference type="EC" id="2.1.1.176" evidence="3"/>
<evidence type="ECO:0000256" key="11">
    <source>
        <dbReference type="ARBA" id="ARBA00031088"/>
    </source>
</evidence>
<dbReference type="InterPro" id="IPR004573">
    <property type="entry name" value="rRNA_ssu_MeTfrase_B"/>
</dbReference>
<reference evidence="15 16" key="1">
    <citation type="submission" date="2024-03" db="EMBL/GenBank/DDBJ databases">
        <title>Inconsistent identification of Apilactobacillus kunkeei-related strains obtained by well-developed overall genome related indices.</title>
        <authorList>
            <person name="Maeno S."/>
            <person name="Endo A."/>
        </authorList>
    </citation>
    <scope>NUCLEOTIDE SEQUENCE [LARGE SCALE GENOMIC DNA]</scope>
    <source>
        <strain evidence="15 16">20H-10</strain>
    </source>
</reference>
<evidence type="ECO:0000256" key="3">
    <source>
        <dbReference type="ARBA" id="ARBA00012140"/>
    </source>
</evidence>
<evidence type="ECO:0000256" key="6">
    <source>
        <dbReference type="ARBA" id="ARBA00022603"/>
    </source>
</evidence>
<keyword evidence="4" id="KW-0963">Cytoplasm</keyword>
<accession>A0ABP9ZIT5</accession>
<comment type="similarity">
    <text evidence="13">Belongs to the class I-like SAM-binding methyltransferase superfamily. RsmB/NOP family.</text>
</comment>
<dbReference type="Gene3D" id="3.40.50.150">
    <property type="entry name" value="Vaccinia Virus protein VP39"/>
    <property type="match status" value="1"/>
</dbReference>
<dbReference type="NCBIfam" id="TIGR00563">
    <property type="entry name" value="rsmB"/>
    <property type="match status" value="1"/>
</dbReference>
<dbReference type="SUPFAM" id="SSF48013">
    <property type="entry name" value="NusB-like"/>
    <property type="match status" value="1"/>
</dbReference>
<keyword evidence="9 13" id="KW-0694">RNA-binding</keyword>
<dbReference type="PRINTS" id="PR02008">
    <property type="entry name" value="RCMTFAMILY"/>
</dbReference>
<feature type="binding site" evidence="13">
    <location>
        <position position="331"/>
    </location>
    <ligand>
        <name>S-adenosyl-L-methionine</name>
        <dbReference type="ChEBI" id="CHEBI:59789"/>
    </ligand>
</feature>
<evidence type="ECO:0000256" key="2">
    <source>
        <dbReference type="ARBA" id="ARBA00004496"/>
    </source>
</evidence>
<comment type="function">
    <text evidence="1">Specifically methylates the cytosine at position 967 (m5C967) of 16S rRNA.</text>
</comment>
<feature type="domain" description="SAM-dependent MTase RsmB/NOP-type" evidence="14">
    <location>
        <begin position="169"/>
        <end position="443"/>
    </location>
</feature>
<feature type="binding site" evidence="13">
    <location>
        <begin position="258"/>
        <end position="264"/>
    </location>
    <ligand>
        <name>S-adenosyl-L-methionine</name>
        <dbReference type="ChEBI" id="CHEBI:59789"/>
    </ligand>
</feature>
<protein>
    <recommendedName>
        <fullName evidence="3">16S rRNA (cytosine(967)-C(5))-methyltransferase</fullName>
        <ecNumber evidence="3">2.1.1.176</ecNumber>
    </recommendedName>
    <alternativeName>
        <fullName evidence="10">16S rRNA m5C967 methyltransferase</fullName>
    </alternativeName>
    <alternativeName>
        <fullName evidence="11">rRNA (cytosine-C(5)-)-methyltransferase RsmB</fullName>
    </alternativeName>
</protein>
<evidence type="ECO:0000256" key="9">
    <source>
        <dbReference type="ARBA" id="ARBA00022884"/>
    </source>
</evidence>
<name>A0ABP9ZIT5_9LACO</name>
<organism evidence="15 16">
    <name type="scientific">Apilactobacillus apinorum</name>
    <dbReference type="NCBI Taxonomy" id="1218495"/>
    <lineage>
        <taxon>Bacteria</taxon>
        <taxon>Bacillati</taxon>
        <taxon>Bacillota</taxon>
        <taxon>Bacilli</taxon>
        <taxon>Lactobacillales</taxon>
        <taxon>Lactobacillaceae</taxon>
        <taxon>Apilactobacillus</taxon>
    </lineage>
</organism>
<evidence type="ECO:0000256" key="5">
    <source>
        <dbReference type="ARBA" id="ARBA00022552"/>
    </source>
</evidence>
<feature type="active site" description="Nucleophile" evidence="13">
    <location>
        <position position="384"/>
    </location>
</feature>
<dbReference type="InterPro" id="IPR006027">
    <property type="entry name" value="NusB_RsmB_TIM44"/>
</dbReference>
<dbReference type="InterPro" id="IPR001678">
    <property type="entry name" value="MeTrfase_RsmB-F_NOP2_dom"/>
</dbReference>
<evidence type="ECO:0000256" key="7">
    <source>
        <dbReference type="ARBA" id="ARBA00022679"/>
    </source>
</evidence>
<dbReference type="InterPro" id="IPR049560">
    <property type="entry name" value="MeTrfase_RsmB-F_NOP2_cat"/>
</dbReference>
<evidence type="ECO:0000256" key="8">
    <source>
        <dbReference type="ARBA" id="ARBA00022691"/>
    </source>
</evidence>
<keyword evidence="8 13" id="KW-0949">S-adenosyl-L-methionine</keyword>
<dbReference type="Gene3D" id="1.10.940.10">
    <property type="entry name" value="NusB-like"/>
    <property type="match status" value="1"/>
</dbReference>
<evidence type="ECO:0000313" key="15">
    <source>
        <dbReference type="EMBL" id="GAA6114725.1"/>
    </source>
</evidence>
<dbReference type="Pfam" id="PF22458">
    <property type="entry name" value="RsmF-B_ferredox"/>
    <property type="match status" value="1"/>
</dbReference>
<dbReference type="InterPro" id="IPR029063">
    <property type="entry name" value="SAM-dependent_MTases_sf"/>
</dbReference>